<dbReference type="PROSITE" id="PS51819">
    <property type="entry name" value="VOC"/>
    <property type="match status" value="2"/>
</dbReference>
<keyword evidence="3" id="KW-1185">Reference proteome</keyword>
<name>A0ABU0ZT55_9ACTN</name>
<comment type="caution">
    <text evidence="2">The sequence shown here is derived from an EMBL/GenBank/DDBJ whole genome shotgun (WGS) entry which is preliminary data.</text>
</comment>
<dbReference type="CDD" id="cd07252">
    <property type="entry name" value="BphC1-RGP6_N_like"/>
    <property type="match status" value="1"/>
</dbReference>
<dbReference type="InterPro" id="IPR029068">
    <property type="entry name" value="Glyas_Bleomycin-R_OHBP_Dase"/>
</dbReference>
<dbReference type="Proteomes" id="UP001230908">
    <property type="component" value="Unassembled WGS sequence"/>
</dbReference>
<reference evidence="2 3" key="1">
    <citation type="submission" date="2023-08" db="EMBL/GenBank/DDBJ databases">
        <title>Phytohabitans sansha sp. nov., isolated from marine sediment.</title>
        <authorList>
            <person name="Zhao Y."/>
            <person name="Yi K."/>
        </authorList>
    </citation>
    <scope>NUCLEOTIDE SEQUENCE [LARGE SCALE GENOMIC DNA]</scope>
    <source>
        <strain evidence="2 3">ZYX-F-186</strain>
    </source>
</reference>
<feature type="domain" description="VOC" evidence="1">
    <location>
        <begin position="3"/>
        <end position="117"/>
    </location>
</feature>
<gene>
    <name evidence="2" type="ORF">RB614_37295</name>
</gene>
<evidence type="ECO:0000313" key="3">
    <source>
        <dbReference type="Proteomes" id="UP001230908"/>
    </source>
</evidence>
<dbReference type="SUPFAM" id="SSF54593">
    <property type="entry name" value="Glyoxalase/Bleomycin resistance protein/Dihydroxybiphenyl dioxygenase"/>
    <property type="match status" value="1"/>
</dbReference>
<proteinExistence type="predicted"/>
<accession>A0ABU0ZT55</accession>
<feature type="domain" description="VOC" evidence="1">
    <location>
        <begin position="140"/>
        <end position="258"/>
    </location>
</feature>
<protein>
    <submittedName>
        <fullName evidence="2">VOC family protein</fullName>
    </submittedName>
</protein>
<dbReference type="Pfam" id="PF00903">
    <property type="entry name" value="Glyoxalase"/>
    <property type="match status" value="1"/>
</dbReference>
<dbReference type="Pfam" id="PF22632">
    <property type="entry name" value="BphC_D1"/>
    <property type="match status" value="1"/>
</dbReference>
<dbReference type="Gene3D" id="3.10.180.10">
    <property type="entry name" value="2,3-Dihydroxybiphenyl 1,2-Dioxygenase, domain 1"/>
    <property type="match status" value="2"/>
</dbReference>
<dbReference type="InterPro" id="IPR004360">
    <property type="entry name" value="Glyas_Fos-R_dOase_dom"/>
</dbReference>
<sequence length="275" mass="30958">MPRIGYVGVRSAAHPEWKRFGPRVFGFECGQRADGTVRVRWDDRAFRLAVHPGRSNGLCYLGWEVDADESLDEIAAALAGRGHPPREGSPRLAAERAAGRAVWFEDPFGLRHELVEGQARWPGPYRGHRKTSGAVTGEFGMGDVVLDVPDLDRALTFYLDVLGMKVSDAIHLGPPLGEMWILRYHPRQHSLRLLETPGRHGLRHLVVEARHLSDVETAWDVARRETDSFMSPGRRASDNMLLFRVRTPAGFDMCYGWGAVRARNDDGWAPRYLVR</sequence>
<evidence type="ECO:0000259" key="1">
    <source>
        <dbReference type="PROSITE" id="PS51819"/>
    </source>
</evidence>
<evidence type="ECO:0000313" key="2">
    <source>
        <dbReference type="EMBL" id="MDQ7910167.1"/>
    </source>
</evidence>
<organism evidence="2 3">
    <name type="scientific">Phytohabitans maris</name>
    <dbReference type="NCBI Taxonomy" id="3071409"/>
    <lineage>
        <taxon>Bacteria</taxon>
        <taxon>Bacillati</taxon>
        <taxon>Actinomycetota</taxon>
        <taxon>Actinomycetes</taxon>
        <taxon>Micromonosporales</taxon>
        <taxon>Micromonosporaceae</taxon>
    </lineage>
</organism>
<dbReference type="InterPro" id="IPR037523">
    <property type="entry name" value="VOC_core"/>
</dbReference>
<dbReference type="EMBL" id="JAVHUY010000052">
    <property type="protein sequence ID" value="MDQ7910167.1"/>
    <property type="molecule type" value="Genomic_DNA"/>
</dbReference>
<dbReference type="RefSeq" id="WP_308717419.1">
    <property type="nucleotide sequence ID" value="NZ_JAVHUY010000052.1"/>
</dbReference>